<organism evidence="3 4">
    <name type="scientific">Pelagomonas calceolata</name>
    <dbReference type="NCBI Taxonomy" id="35677"/>
    <lineage>
        <taxon>Eukaryota</taxon>
        <taxon>Sar</taxon>
        <taxon>Stramenopiles</taxon>
        <taxon>Ochrophyta</taxon>
        <taxon>Pelagophyceae</taxon>
        <taxon>Pelagomonadales</taxon>
        <taxon>Pelagomonadaceae</taxon>
        <taxon>Pelagomonas</taxon>
    </lineage>
</organism>
<reference evidence="3" key="1">
    <citation type="submission" date="2021-11" db="EMBL/GenBank/DDBJ databases">
        <authorList>
            <consortium name="Genoscope - CEA"/>
            <person name="William W."/>
        </authorList>
    </citation>
    <scope>NUCLEOTIDE SEQUENCE</scope>
</reference>
<evidence type="ECO:0000256" key="1">
    <source>
        <dbReference type="SAM" id="MobiDB-lite"/>
    </source>
</evidence>
<dbReference type="Proteomes" id="UP000789595">
    <property type="component" value="Unassembled WGS sequence"/>
</dbReference>
<dbReference type="InterPro" id="IPR018247">
    <property type="entry name" value="EF_Hand_1_Ca_BS"/>
</dbReference>
<protein>
    <recommendedName>
        <fullName evidence="2">EF-hand domain-containing protein</fullName>
    </recommendedName>
</protein>
<feature type="region of interest" description="Disordered" evidence="1">
    <location>
        <begin position="1"/>
        <end position="25"/>
    </location>
</feature>
<feature type="region of interest" description="Disordered" evidence="1">
    <location>
        <begin position="292"/>
        <end position="318"/>
    </location>
</feature>
<feature type="domain" description="EF-hand" evidence="2">
    <location>
        <begin position="372"/>
        <end position="407"/>
    </location>
</feature>
<evidence type="ECO:0000259" key="2">
    <source>
        <dbReference type="PROSITE" id="PS50222"/>
    </source>
</evidence>
<dbReference type="EMBL" id="CAKKNE010000004">
    <property type="protein sequence ID" value="CAH0373896.1"/>
    <property type="molecule type" value="Genomic_DNA"/>
</dbReference>
<feature type="region of interest" description="Disordered" evidence="1">
    <location>
        <begin position="184"/>
        <end position="204"/>
    </location>
</feature>
<dbReference type="AlphaFoldDB" id="A0A8J2SN62"/>
<dbReference type="PROSITE" id="PS00018">
    <property type="entry name" value="EF_HAND_1"/>
    <property type="match status" value="1"/>
</dbReference>
<dbReference type="OrthoDB" id="10691411at2759"/>
<sequence length="1169" mass="130535">MGLAERLAAHQNKEEEDDRPLTEDEELAKRMAERSWAERQEEPEGLKRIKRMGKQMAPDRTSAHLAMRFGARAALLEAFRDARKQQIAKGKATPMTGTSTVATMEATMTDHQKAQIWRFFNSQTQMGLEIPFWLALDCLMQRELCGRACLGRAPLDREAWVVGKKQEKMYVVVKGSACVVEASDGGGTPSGGTMASEEEATDKAMVEGPVWRKDPANDLRRASHVFGCLKVPDAVQECLTKACSDARKLRSFLLKEIDRSIEFDALLVKEGFPIEIGLTRTPREGDATFLTAEEPPQEEEEPPQEESSEDEDSDDPDVIKRRDEANADEDALSDVDHAEASRVMKSLDVMAQNQRLAIVEIEAALPGFPDKLFGNFLLEQFKSLDVNSDGEIELKELAECCRRWRKIRRDKERSLERKEAKRLRREARWKQALEEQVKPEYRFGLDPCLDAAEDEPDEDNSWQDWTWDKPLGAKFSAGAEYLSFRTGRSWDRLWKDAQEPAVAPGPVGRLTPSEVLALRARGLGFLAPHAQIRELDCNDLLVDESTKPSEVFLTLDGTVAIEMRRELDEDDDAGVHAAVEKGLFRDTVTLAVLPAPVLVGEFASIDGFGRKQYCKVTALGDLPVHAGVNDDDLKLDAAEKDVDPGTGKRRIRKGTRVLAISAKLFEKLLAQRPEEKRALEKAALIKRAWLDERKKHRCEVRRRRNRARKKRLSLGEDDQSTVVTGGLSHAAPEFTGSRYWKLWSCGAVLAKGAEDLPWKAEALRTDDNNPLCVPPSFYSGAVLDFDEAQLAMDLVVDPPDDADVEDAAARARKIRMEVSLADTGALGSFSLPGLFDELEEDGGVKSPLQHWKEVLPEEREALLPPDEHDYVMRQEKVRPPSITQLKAVAKTPFLMPYPSMTLNRTLLGVNLPECSKLELPAKQCDDSKPPVLDPQARRDLAAVGLARRRAKLGRNTMRDPRDDTKRNKMLLGGFPGNYKPKQQEVDAAFKFKPKEPKAGVVMAGPGYKAAKEMVRDDDRRPIHSNLGDALHSLVGVRGAQISDMSETFARTRREEAAALREARLDGTYREPWDIEPELLRSTQEVLADGLKSFEKTSTEKWPTVRELSPRRAAAKVGEMTAPYEYGAAPPPDRSSTPGPMFRFQAAAPTVSRKSVRGSLRTTPTPSLSS</sequence>
<gene>
    <name evidence="3" type="ORF">PECAL_4P11440</name>
</gene>
<proteinExistence type="predicted"/>
<dbReference type="InterPro" id="IPR002048">
    <property type="entry name" value="EF_hand_dom"/>
</dbReference>
<feature type="region of interest" description="Disordered" evidence="1">
    <location>
        <begin position="1107"/>
        <end position="1169"/>
    </location>
</feature>
<dbReference type="GO" id="GO:0005509">
    <property type="term" value="F:calcium ion binding"/>
    <property type="evidence" value="ECO:0007669"/>
    <property type="project" value="InterPro"/>
</dbReference>
<dbReference type="PROSITE" id="PS50222">
    <property type="entry name" value="EF_HAND_2"/>
    <property type="match status" value="1"/>
</dbReference>
<feature type="compositionally biased region" description="Basic and acidic residues" evidence="1">
    <location>
        <begin position="7"/>
        <end position="25"/>
    </location>
</feature>
<accession>A0A8J2SN62</accession>
<evidence type="ECO:0000313" key="3">
    <source>
        <dbReference type="EMBL" id="CAH0373896.1"/>
    </source>
</evidence>
<keyword evidence="4" id="KW-1185">Reference proteome</keyword>
<name>A0A8J2SN62_9STRA</name>
<feature type="compositionally biased region" description="Acidic residues" evidence="1">
    <location>
        <begin position="295"/>
        <end position="316"/>
    </location>
</feature>
<comment type="caution">
    <text evidence="3">The sequence shown here is derived from an EMBL/GenBank/DDBJ whole genome shotgun (WGS) entry which is preliminary data.</text>
</comment>
<evidence type="ECO:0000313" key="4">
    <source>
        <dbReference type="Proteomes" id="UP000789595"/>
    </source>
</evidence>
<feature type="compositionally biased region" description="Low complexity" evidence="1">
    <location>
        <begin position="1158"/>
        <end position="1169"/>
    </location>
</feature>